<dbReference type="GO" id="GO:0006508">
    <property type="term" value="P:proteolysis"/>
    <property type="evidence" value="ECO:0007669"/>
    <property type="project" value="UniProtKB-KW"/>
</dbReference>
<dbReference type="GO" id="GO:0008237">
    <property type="term" value="F:metallopeptidase activity"/>
    <property type="evidence" value="ECO:0007669"/>
    <property type="project" value="UniProtKB-KW"/>
</dbReference>
<evidence type="ECO:0000256" key="2">
    <source>
        <dbReference type="ARBA" id="ARBA00022723"/>
    </source>
</evidence>
<dbReference type="Pfam" id="PF04002">
    <property type="entry name" value="RadC"/>
    <property type="match status" value="1"/>
</dbReference>
<dbReference type="GO" id="GO:0046872">
    <property type="term" value="F:metal ion binding"/>
    <property type="evidence" value="ECO:0007669"/>
    <property type="project" value="UniProtKB-KW"/>
</dbReference>
<organism evidence="7 8">
    <name type="scientific">Rhizobium hidalgonense</name>
    <dbReference type="NCBI Taxonomy" id="1538159"/>
    <lineage>
        <taxon>Bacteria</taxon>
        <taxon>Pseudomonadati</taxon>
        <taxon>Pseudomonadota</taxon>
        <taxon>Alphaproteobacteria</taxon>
        <taxon>Hyphomicrobiales</taxon>
        <taxon>Rhizobiaceae</taxon>
        <taxon>Rhizobium/Agrobacterium group</taxon>
        <taxon>Rhizobium</taxon>
    </lineage>
</organism>
<dbReference type="PANTHER" id="PTHR30471:SF3">
    <property type="entry name" value="UPF0758 PROTEIN YEES-RELATED"/>
    <property type="match status" value="1"/>
</dbReference>
<proteinExistence type="predicted"/>
<dbReference type="InterPro" id="IPR025657">
    <property type="entry name" value="RadC_JAB"/>
</dbReference>
<evidence type="ECO:0000313" key="8">
    <source>
        <dbReference type="Proteomes" id="UP001268610"/>
    </source>
</evidence>
<reference evidence="7" key="1">
    <citation type="submission" date="2023-04" db="EMBL/GenBank/DDBJ databases">
        <title>Genomic characterization of faba bean (Vicia faba) microsymbionts in Mexican soils.</title>
        <authorList>
            <person name="Rivera Orduna F.N."/>
            <person name="Guevara-Luna J."/>
            <person name="Yan J."/>
            <person name="Arroyo-Herrera I."/>
            <person name="Li Y."/>
            <person name="Vasquez-Murrieta M.S."/>
            <person name="Wang E.T."/>
        </authorList>
    </citation>
    <scope>NUCLEOTIDE SEQUENCE</scope>
    <source>
        <strain evidence="7">CH26</strain>
    </source>
</reference>
<name>A0AAJ2H2G5_9HYPH</name>
<evidence type="ECO:0000256" key="5">
    <source>
        <dbReference type="ARBA" id="ARBA00023049"/>
    </source>
</evidence>
<feature type="non-terminal residue" evidence="7">
    <location>
        <position position="1"/>
    </location>
</feature>
<dbReference type="NCBIfam" id="TIGR00608">
    <property type="entry name" value="radc"/>
    <property type="match status" value="1"/>
</dbReference>
<evidence type="ECO:0000313" key="7">
    <source>
        <dbReference type="EMBL" id="MDR9778210.1"/>
    </source>
</evidence>
<sequence>GEAKVAHLIAALELGRRYIHHQMQESDQLDEPALVKQYFAQQLKHEQREVFATLFLDSQLRLIQFEKIFYGSITQCSVHIREIIRLALMHRAVNIIVAHNHPDTDSTPSQADIDLTSQLAQACQLMDIKLIDHIIVGQNGVLSLAEEYLMPLSE</sequence>
<feature type="domain" description="MPN" evidence="6">
    <location>
        <begin position="28"/>
        <end position="150"/>
    </location>
</feature>
<dbReference type="InterPro" id="IPR037518">
    <property type="entry name" value="MPN"/>
</dbReference>
<evidence type="ECO:0000256" key="1">
    <source>
        <dbReference type="ARBA" id="ARBA00022670"/>
    </source>
</evidence>
<dbReference type="PROSITE" id="PS50249">
    <property type="entry name" value="MPN"/>
    <property type="match status" value="1"/>
</dbReference>
<dbReference type="SUPFAM" id="SSF102712">
    <property type="entry name" value="JAB1/MPN domain"/>
    <property type="match status" value="1"/>
</dbReference>
<keyword evidence="4" id="KW-0862">Zinc</keyword>
<evidence type="ECO:0000256" key="3">
    <source>
        <dbReference type="ARBA" id="ARBA00022801"/>
    </source>
</evidence>
<dbReference type="PANTHER" id="PTHR30471">
    <property type="entry name" value="DNA REPAIR PROTEIN RADC"/>
    <property type="match status" value="1"/>
</dbReference>
<dbReference type="AlphaFoldDB" id="A0AAJ2H2G5"/>
<keyword evidence="1" id="KW-0645">Protease</keyword>
<evidence type="ECO:0000256" key="4">
    <source>
        <dbReference type="ARBA" id="ARBA00022833"/>
    </source>
</evidence>
<dbReference type="RefSeq" id="WP_310866321.1">
    <property type="nucleotide sequence ID" value="NZ_JAVLSF010000581.1"/>
</dbReference>
<evidence type="ECO:0000259" key="6">
    <source>
        <dbReference type="PROSITE" id="PS50249"/>
    </source>
</evidence>
<keyword evidence="5" id="KW-0482">Metalloprotease</keyword>
<keyword evidence="2" id="KW-0479">Metal-binding</keyword>
<protein>
    <submittedName>
        <fullName evidence="7">DNA repair protein RadC</fullName>
    </submittedName>
</protein>
<dbReference type="Gene3D" id="3.40.140.10">
    <property type="entry name" value="Cytidine Deaminase, domain 2"/>
    <property type="match status" value="1"/>
</dbReference>
<dbReference type="NCBIfam" id="NF000642">
    <property type="entry name" value="PRK00024.1"/>
    <property type="match status" value="1"/>
</dbReference>
<dbReference type="EMBL" id="JAVLSF010000581">
    <property type="protein sequence ID" value="MDR9778210.1"/>
    <property type="molecule type" value="Genomic_DNA"/>
</dbReference>
<dbReference type="InterPro" id="IPR001405">
    <property type="entry name" value="UPF0758"/>
</dbReference>
<dbReference type="CDD" id="cd08071">
    <property type="entry name" value="MPN_DUF2466"/>
    <property type="match status" value="1"/>
</dbReference>
<accession>A0AAJ2H2G5</accession>
<gene>
    <name evidence="7" type="primary">radC</name>
    <name evidence="7" type="ORF">RJJ65_37365</name>
</gene>
<dbReference type="Proteomes" id="UP001268610">
    <property type="component" value="Unassembled WGS sequence"/>
</dbReference>
<comment type="caution">
    <text evidence="7">The sequence shown here is derived from an EMBL/GenBank/DDBJ whole genome shotgun (WGS) entry which is preliminary data.</text>
</comment>
<keyword evidence="3" id="KW-0378">Hydrolase</keyword>